<dbReference type="GO" id="GO:0008081">
    <property type="term" value="F:phosphoric diester hydrolase activity"/>
    <property type="evidence" value="ECO:0007669"/>
    <property type="project" value="UniProtKB-ARBA"/>
</dbReference>
<evidence type="ECO:0000313" key="3">
    <source>
        <dbReference type="Proteomes" id="UP000006764"/>
    </source>
</evidence>
<dbReference type="PANTHER" id="PTHR43155">
    <property type="entry name" value="CYCLIC DI-GMP PHOSPHODIESTERASE PA4108-RELATED"/>
    <property type="match status" value="1"/>
</dbReference>
<evidence type="ECO:0000313" key="2">
    <source>
        <dbReference type="EMBL" id="AJD49481.1"/>
    </source>
</evidence>
<dbReference type="AlphaFoldDB" id="A0A0B4XQP1"/>
<dbReference type="RefSeq" id="WP_008733536.1">
    <property type="nucleotide sequence ID" value="NZ_CP004387.1"/>
</dbReference>
<dbReference type="Gene3D" id="1.10.3210.10">
    <property type="entry name" value="Hypothetical protein af1432"/>
    <property type="match status" value="2"/>
</dbReference>
<gene>
    <name evidence="2" type="ORF">S7S_15345</name>
</gene>
<dbReference type="SUPFAM" id="SSF55781">
    <property type="entry name" value="GAF domain-like"/>
    <property type="match status" value="1"/>
</dbReference>
<keyword evidence="3" id="KW-1185">Reference proteome</keyword>
<dbReference type="Gene3D" id="3.30.450.40">
    <property type="match status" value="1"/>
</dbReference>
<dbReference type="EMBL" id="CP004387">
    <property type="protein sequence ID" value="AJD49481.1"/>
    <property type="molecule type" value="Genomic_DNA"/>
</dbReference>
<dbReference type="SUPFAM" id="SSF109604">
    <property type="entry name" value="HD-domain/PDEase-like"/>
    <property type="match status" value="1"/>
</dbReference>
<dbReference type="STRING" id="391936.S7S_15345"/>
<dbReference type="CDD" id="cd00077">
    <property type="entry name" value="HDc"/>
    <property type="match status" value="2"/>
</dbReference>
<sequence length="521" mass="57767">MEPFSPQHYQRLLRVAQRITMQRDTLRLCEVILDEARLLARADGGMLYLLDDGAGARAPQLECVLLRWPALVLCQGGAGGVPVTAAPVVVAAGSLHPAARAVLSGEVLVGPQPGELAGVPPDMRERVENSLVVPLLNHGREVLGVLQLFNARDDDSQEVTDFPPRLLALVSGVANYAAIALHNVLLVQEMEQLLDAFIKVIARAVDEKSSHTSGHCQRVPLLTELLARAACEDQQHYADFNLNDDEWYELRVAAWLHDCGKLTTPDSVLEKSTKLHTLHDRIDEVATRFAVLRVQYQAECAAAVADEPQAAEALAETLARTLETLVDELAFLRRINVGSERMAEADQQRVREIAMREWRDVDGVLQPLLSDEEVATLCIVRGTLTPAERDIINNHIQVTLDMLESLPFPRKLRRVPEYAGGHHERIDGTGFPRGLTGEQMSLPARMMAIADVFEALTAHDRPYKSPMKISEALGILRRMRDARHIDAGLYELFVRARVWESYALQILDPAQLDVSDASSYL</sequence>
<evidence type="ECO:0000259" key="1">
    <source>
        <dbReference type="PROSITE" id="PS51832"/>
    </source>
</evidence>
<feature type="domain" description="HD-GYP" evidence="1">
    <location>
        <begin position="190"/>
        <end position="275"/>
    </location>
</feature>
<dbReference type="InterPro" id="IPR037522">
    <property type="entry name" value="HD_GYP_dom"/>
</dbReference>
<organism evidence="2 3">
    <name type="scientific">Isoalcanivorax pacificus W11-5</name>
    <dbReference type="NCBI Taxonomy" id="391936"/>
    <lineage>
        <taxon>Bacteria</taxon>
        <taxon>Pseudomonadati</taxon>
        <taxon>Pseudomonadota</taxon>
        <taxon>Gammaproteobacteria</taxon>
        <taxon>Oceanospirillales</taxon>
        <taxon>Alcanivoracaceae</taxon>
        <taxon>Isoalcanivorax</taxon>
    </lineage>
</organism>
<accession>A0A0B4XQP1</accession>
<dbReference type="InterPro" id="IPR029016">
    <property type="entry name" value="GAF-like_dom_sf"/>
</dbReference>
<dbReference type="OrthoDB" id="9764808at2"/>
<dbReference type="InterPro" id="IPR003018">
    <property type="entry name" value="GAF"/>
</dbReference>
<dbReference type="SMART" id="SM00065">
    <property type="entry name" value="GAF"/>
    <property type="match status" value="1"/>
</dbReference>
<dbReference type="Pfam" id="PF01590">
    <property type="entry name" value="GAF"/>
    <property type="match status" value="1"/>
</dbReference>
<protein>
    <submittedName>
        <fullName evidence="2">Chemotaxis sensory transducer family protein</fullName>
    </submittedName>
</protein>
<dbReference type="SMART" id="SM00471">
    <property type="entry name" value="HDc"/>
    <property type="match status" value="1"/>
</dbReference>
<feature type="domain" description="HD-GYP" evidence="1">
    <location>
        <begin position="307"/>
        <end position="509"/>
    </location>
</feature>
<reference evidence="2 3" key="1">
    <citation type="journal article" date="2012" name="J. Bacteriol.">
        <title>Genome sequence of an alkane-degrading bacterium, Alcanivorax pacificus type strain W11-5, isolated from deep sea sediment.</title>
        <authorList>
            <person name="Lai Q."/>
            <person name="Shao Z."/>
        </authorList>
    </citation>
    <scope>NUCLEOTIDE SEQUENCE [LARGE SCALE GENOMIC DNA]</scope>
    <source>
        <strain evidence="2 3">W11-5</strain>
    </source>
</reference>
<dbReference type="PROSITE" id="PS51832">
    <property type="entry name" value="HD_GYP"/>
    <property type="match status" value="2"/>
</dbReference>
<dbReference type="InterPro" id="IPR003607">
    <property type="entry name" value="HD/PDEase_dom"/>
</dbReference>
<dbReference type="KEGG" id="apac:S7S_15345"/>
<dbReference type="Proteomes" id="UP000006764">
    <property type="component" value="Chromosome"/>
</dbReference>
<dbReference type="Pfam" id="PF13487">
    <property type="entry name" value="HD_5"/>
    <property type="match status" value="1"/>
</dbReference>
<name>A0A0B4XQP1_9GAMM</name>
<dbReference type="HOGENOM" id="CLU_000445_92_13_6"/>
<proteinExistence type="predicted"/>
<dbReference type="PANTHER" id="PTHR43155:SF2">
    <property type="entry name" value="CYCLIC DI-GMP PHOSPHODIESTERASE PA4108"/>
    <property type="match status" value="1"/>
</dbReference>